<comment type="function">
    <text evidence="4">Lytic transglycosylase with a strong preference for naked glycan strands that lack stem peptides.</text>
</comment>
<keyword evidence="4" id="KW-0472">Membrane</keyword>
<dbReference type="GO" id="GO:0000270">
    <property type="term" value="P:peptidoglycan metabolic process"/>
    <property type="evidence" value="ECO:0007669"/>
    <property type="project" value="UniProtKB-UniRule"/>
</dbReference>
<dbReference type="Pfam" id="PF05036">
    <property type="entry name" value="SPOR"/>
    <property type="match status" value="1"/>
</dbReference>
<dbReference type="STRING" id="71657.SAMN02982996_00286"/>
<dbReference type="PROSITE" id="PS51724">
    <property type="entry name" value="SPOR"/>
    <property type="match status" value="1"/>
</dbReference>
<reference evidence="9 10" key="1">
    <citation type="submission" date="2016-10" db="EMBL/GenBank/DDBJ databases">
        <authorList>
            <person name="de Groot N.N."/>
        </authorList>
    </citation>
    <scope>NUCLEOTIDE SEQUENCE [LARGE SCALE GENOMIC DNA]</scope>
    <source>
        <strain evidence="9 10">ATCC 29281</strain>
    </source>
</reference>
<dbReference type="GO" id="GO:0009279">
    <property type="term" value="C:cell outer membrane"/>
    <property type="evidence" value="ECO:0007669"/>
    <property type="project" value="TreeGrafter"/>
</dbReference>
<dbReference type="InterPro" id="IPR007730">
    <property type="entry name" value="SPOR-like_dom"/>
</dbReference>
<dbReference type="InterPro" id="IPR034718">
    <property type="entry name" value="RlpA"/>
</dbReference>
<evidence type="ECO:0000256" key="5">
    <source>
        <dbReference type="RuleBase" id="RU003495"/>
    </source>
</evidence>
<keyword evidence="4" id="KW-1003">Cell membrane</keyword>
<dbReference type="AlphaFoldDB" id="A0A1H3W0L0"/>
<dbReference type="RefSeq" id="WP_026742776.1">
    <property type="nucleotide sequence ID" value="NZ_FNQS01000001.1"/>
</dbReference>
<dbReference type="EMBL" id="FNQS01000001">
    <property type="protein sequence ID" value="SDZ80675.1"/>
    <property type="molecule type" value="Genomic_DNA"/>
</dbReference>
<dbReference type="NCBIfam" id="NF007953">
    <property type="entry name" value="PRK10672.1"/>
    <property type="match status" value="1"/>
</dbReference>
<evidence type="ECO:0000256" key="3">
    <source>
        <dbReference type="ARBA" id="ARBA00023316"/>
    </source>
</evidence>
<dbReference type="GO" id="GO:0005886">
    <property type="term" value="C:plasma membrane"/>
    <property type="evidence" value="ECO:0007669"/>
    <property type="project" value="UniProtKB-SubCell"/>
</dbReference>
<evidence type="ECO:0000259" key="8">
    <source>
        <dbReference type="PROSITE" id="PS51724"/>
    </source>
</evidence>
<keyword evidence="4" id="KW-0564">Palmitate</keyword>
<evidence type="ECO:0000256" key="1">
    <source>
        <dbReference type="ARBA" id="ARBA00022729"/>
    </source>
</evidence>
<dbReference type="InterPro" id="IPR036908">
    <property type="entry name" value="RlpA-like_sf"/>
</dbReference>
<dbReference type="NCBIfam" id="TIGR00413">
    <property type="entry name" value="rlpA"/>
    <property type="match status" value="1"/>
</dbReference>
<feature type="domain" description="SPOR" evidence="8">
    <location>
        <begin position="276"/>
        <end position="352"/>
    </location>
</feature>
<dbReference type="PANTHER" id="PTHR34183:SF1">
    <property type="entry name" value="ENDOLYTIC PEPTIDOGLYCAN TRANSGLYCOSYLASE RLPA"/>
    <property type="match status" value="1"/>
</dbReference>
<dbReference type="Gene3D" id="2.40.40.10">
    <property type="entry name" value="RlpA-like domain"/>
    <property type="match status" value="1"/>
</dbReference>
<organism evidence="9 10">
    <name type="scientific">Lonsdalea quercina</name>
    <dbReference type="NCBI Taxonomy" id="71657"/>
    <lineage>
        <taxon>Bacteria</taxon>
        <taxon>Pseudomonadati</taxon>
        <taxon>Pseudomonadota</taxon>
        <taxon>Gammaproteobacteria</taxon>
        <taxon>Enterobacterales</taxon>
        <taxon>Pectobacteriaceae</taxon>
        <taxon>Lonsdalea</taxon>
    </lineage>
</organism>
<feature type="region of interest" description="Disordered" evidence="6">
    <location>
        <begin position="193"/>
        <end position="267"/>
    </location>
</feature>
<protein>
    <recommendedName>
        <fullName evidence="4">Endolytic peptidoglycan transglycosylase RlpA</fullName>
        <ecNumber evidence="4">4.2.2.-</ecNumber>
    </recommendedName>
</protein>
<dbReference type="EC" id="4.2.2.-" evidence="4"/>
<dbReference type="InterPro" id="IPR012997">
    <property type="entry name" value="RplA"/>
</dbReference>
<name>A0A1H3W0L0_9GAMM</name>
<feature type="chain" id="PRO_5010593485" description="Endolytic peptidoglycan transglycosylase RlpA" evidence="7">
    <location>
        <begin position="21"/>
        <end position="352"/>
    </location>
</feature>
<dbReference type="Gene3D" id="3.30.70.1070">
    <property type="entry name" value="Sporulation related repeat"/>
    <property type="match status" value="1"/>
</dbReference>
<comment type="subcellular location">
    <subcellularLocation>
        <location evidence="4">Cell membrane</location>
        <topology evidence="4">Lipid-anchor</topology>
    </subcellularLocation>
</comment>
<dbReference type="SUPFAM" id="SSF110997">
    <property type="entry name" value="Sporulation related repeat"/>
    <property type="match status" value="1"/>
</dbReference>
<comment type="similarity">
    <text evidence="4 5">Belongs to the RlpA family.</text>
</comment>
<keyword evidence="1 7" id="KW-0732">Signal</keyword>
<dbReference type="PANTHER" id="PTHR34183">
    <property type="entry name" value="ENDOLYTIC PEPTIDOGLYCAN TRANSGLYCOSYLASE RLPA"/>
    <property type="match status" value="1"/>
</dbReference>
<dbReference type="GO" id="GO:0008932">
    <property type="term" value="F:lytic endotransglycosylase activity"/>
    <property type="evidence" value="ECO:0007669"/>
    <property type="project" value="UniProtKB-UniRule"/>
</dbReference>
<feature type="signal peptide" evidence="7">
    <location>
        <begin position="1"/>
        <end position="20"/>
    </location>
</feature>
<feature type="compositionally biased region" description="Polar residues" evidence="6">
    <location>
        <begin position="225"/>
        <end position="242"/>
    </location>
</feature>
<keyword evidence="2 4" id="KW-0456">Lyase</keyword>
<evidence type="ECO:0000256" key="2">
    <source>
        <dbReference type="ARBA" id="ARBA00023239"/>
    </source>
</evidence>
<dbReference type="CDD" id="cd22268">
    <property type="entry name" value="DPBB_RlpA-like"/>
    <property type="match status" value="1"/>
</dbReference>
<dbReference type="Pfam" id="PF03330">
    <property type="entry name" value="DPBB_1"/>
    <property type="match status" value="1"/>
</dbReference>
<evidence type="ECO:0000256" key="7">
    <source>
        <dbReference type="SAM" id="SignalP"/>
    </source>
</evidence>
<dbReference type="HAMAP" id="MF_02071">
    <property type="entry name" value="RlpA"/>
    <property type="match status" value="1"/>
</dbReference>
<dbReference type="SUPFAM" id="SSF50685">
    <property type="entry name" value="Barwin-like endoglucanases"/>
    <property type="match status" value="1"/>
</dbReference>
<evidence type="ECO:0000256" key="4">
    <source>
        <dbReference type="HAMAP-Rule" id="MF_02071"/>
    </source>
</evidence>
<dbReference type="InterPro" id="IPR036680">
    <property type="entry name" value="SPOR-like_sf"/>
</dbReference>
<keyword evidence="4 9" id="KW-0449">Lipoprotein</keyword>
<gene>
    <name evidence="4" type="primary">rlpA</name>
    <name evidence="9" type="ORF">SAMN02982996_00286</name>
</gene>
<sequence>MRKNWLGILALGLLLSGCSAETEQARSAPAAPAVYNGPVEEIGGAEPRYEPFNPSTMQDYTVNGRSYKIVKNPQNFSQTGLATWYGEELSGNRTSIGEEFDPNALAAAHPTLPIPSYVRVTNLSNGRKLVVRVNDRGPFTPGRIIDLTRAAGERLNISNNTRVKVDFISVAPDGTLSGPGTVGTRVAKQSFALPERPNLSASGMSAPVMSPATGNVTTPPVADTATDNAASAVSPTANSTPSGGFLGAPQPLRSGVLETPQSTETTAATPAVVTTPTASGNVVVQVGALKDSQRADAWLSSLKSRFNVQGNVTQNNGLYRVQLGPFTSRQQALELQQRLASEAQQQSFITTL</sequence>
<keyword evidence="10" id="KW-1185">Reference proteome</keyword>
<dbReference type="GeneID" id="97763231"/>
<keyword evidence="3 4" id="KW-0961">Cell wall biogenesis/degradation</keyword>
<dbReference type="GO" id="GO:0042834">
    <property type="term" value="F:peptidoglycan binding"/>
    <property type="evidence" value="ECO:0007669"/>
    <property type="project" value="InterPro"/>
</dbReference>
<evidence type="ECO:0000313" key="10">
    <source>
        <dbReference type="Proteomes" id="UP000187280"/>
    </source>
</evidence>
<dbReference type="Proteomes" id="UP000187280">
    <property type="component" value="Unassembled WGS sequence"/>
</dbReference>
<proteinExistence type="inferred from homology"/>
<accession>A0A1H3W0L0</accession>
<dbReference type="PROSITE" id="PS51257">
    <property type="entry name" value="PROKAR_LIPOPROTEIN"/>
    <property type="match status" value="1"/>
</dbReference>
<dbReference type="GO" id="GO:0071555">
    <property type="term" value="P:cell wall organization"/>
    <property type="evidence" value="ECO:0007669"/>
    <property type="project" value="UniProtKB-KW"/>
</dbReference>
<evidence type="ECO:0000313" key="9">
    <source>
        <dbReference type="EMBL" id="SDZ80675.1"/>
    </source>
</evidence>
<dbReference type="InterPro" id="IPR009009">
    <property type="entry name" value="RlpA-like_DPBB"/>
</dbReference>
<evidence type="ECO:0000256" key="6">
    <source>
        <dbReference type="SAM" id="MobiDB-lite"/>
    </source>
</evidence>
<dbReference type="eggNOG" id="COG0797">
    <property type="taxonomic scope" value="Bacteria"/>
</dbReference>